<feature type="compositionally biased region" description="Low complexity" evidence="1">
    <location>
        <begin position="99"/>
        <end position="108"/>
    </location>
</feature>
<feature type="compositionally biased region" description="Polar residues" evidence="1">
    <location>
        <begin position="136"/>
        <end position="154"/>
    </location>
</feature>
<dbReference type="Proteomes" id="UP000812844">
    <property type="component" value="Unassembled WGS sequence"/>
</dbReference>
<evidence type="ECO:0000256" key="2">
    <source>
        <dbReference type="SAM" id="SignalP"/>
    </source>
</evidence>
<feature type="signal peptide" evidence="2">
    <location>
        <begin position="1"/>
        <end position="24"/>
    </location>
</feature>
<evidence type="ECO:0000256" key="1">
    <source>
        <dbReference type="SAM" id="MobiDB-lite"/>
    </source>
</evidence>
<keyword evidence="4" id="KW-1185">Reference proteome</keyword>
<evidence type="ECO:0000313" key="4">
    <source>
        <dbReference type="Proteomes" id="UP000812844"/>
    </source>
</evidence>
<dbReference type="EMBL" id="JAHBBD010000005">
    <property type="protein sequence ID" value="MBW3082393.1"/>
    <property type="molecule type" value="Genomic_DNA"/>
</dbReference>
<proteinExistence type="predicted"/>
<organism evidence="3 4">
    <name type="scientific">Bifidobacterium phasiani</name>
    <dbReference type="NCBI Taxonomy" id="2834431"/>
    <lineage>
        <taxon>Bacteria</taxon>
        <taxon>Bacillati</taxon>
        <taxon>Actinomycetota</taxon>
        <taxon>Actinomycetes</taxon>
        <taxon>Bifidobacteriales</taxon>
        <taxon>Bifidobacteriaceae</taxon>
        <taxon>Bifidobacterium</taxon>
    </lineage>
</organism>
<feature type="region of interest" description="Disordered" evidence="1">
    <location>
        <begin position="92"/>
        <end position="168"/>
    </location>
</feature>
<protein>
    <submittedName>
        <fullName evidence="3">Cell surface protein</fullName>
    </submittedName>
</protein>
<reference evidence="3 4" key="1">
    <citation type="submission" date="2021-05" db="EMBL/GenBank/DDBJ databases">
        <title>Phylogenetic classification of ten novel species belonging to the genus Bifidobacterium comprising B. colchicus sp. nov., B. abeli sp. nov., B. bicoloris sp. nov., B. guerezis sp. nov., B. rosaliae sp. nov., B. santillanensis sp. nov., B. argentati sp. nov., B. amazzoni sp. nov., B. pluviali sp. nov., and B. pinnaculum sp. nov.</title>
        <authorList>
            <person name="Lugli G.A."/>
            <person name="Ruiz Garcia L."/>
            <person name="Margolles A."/>
            <person name="Ventura M."/>
        </authorList>
    </citation>
    <scope>NUCLEOTIDE SEQUENCE [LARGE SCALE GENOMIC DNA]</scope>
    <source>
        <strain evidence="3 4">6T3</strain>
    </source>
</reference>
<accession>A0ABS6W7B3</accession>
<keyword evidence="2" id="KW-0732">Signal</keyword>
<feature type="chain" id="PRO_5045757733" evidence="2">
    <location>
        <begin position="25"/>
        <end position="168"/>
    </location>
</feature>
<gene>
    <name evidence="3" type="ORF">KIH73_03200</name>
</gene>
<sequence length="168" mass="17639">MLLAAAAVAAVNLYAVYTFNQATASLNANIAAASDDATDLQMLQIRQQQTDAQFEDAGAFGFLLLPQVRSDIEHNAAASSLLTERTIQEVELQHDGGDSADAAAVGVEDAGRGDDAKQGGGLTEEQRRQVEELLQANQPATSDQSATDDGQSADNGDGDEQTSTTKPW</sequence>
<comment type="caution">
    <text evidence="3">The sequence shown here is derived from an EMBL/GenBank/DDBJ whole genome shotgun (WGS) entry which is preliminary data.</text>
</comment>
<dbReference type="Pfam" id="PF20070">
    <property type="entry name" value="DUF6466"/>
    <property type="match status" value="1"/>
</dbReference>
<name>A0ABS6W7B3_9BIFI</name>
<dbReference type="InterPro" id="IPR046314">
    <property type="entry name" value="DUF6466"/>
</dbReference>
<evidence type="ECO:0000313" key="3">
    <source>
        <dbReference type="EMBL" id="MBW3082393.1"/>
    </source>
</evidence>